<feature type="compositionally biased region" description="Low complexity" evidence="1">
    <location>
        <begin position="527"/>
        <end position="539"/>
    </location>
</feature>
<sequence>MWQGPPSSLRPEAPAAAGGMAPPARRAAPPAQRRSGGSSSPASSGEDALHGYPAAQGCLASMGLPAGCGRGGAARHRHTSPHNFDCCSAAQADRDLGDHVAQVSSPSGRRRGRGRSQGISMEEMRCLLTDLHARILAEVREELQRELQGAALAVRAGARELQGELGGELAAVRDEVRALRWCTKDDTCMGGLWQLRGRRQARGAAEAPASPARPAGDARQGDAKEPWAAEAAARESGLRGAAVSWQPSQGAAGVTCSGGGGCPSAAPAAPPAAPSATLAAAPAAPAAAAGAATDNPAPPAPPAPRKAGLLGPTVRNFERALEGRGAGTPREVRRAPLLDGLEAYASALDAMGGNMGAYLVANTKKLRASKADPGEGGYRAWALSELPVHERNGYKGYVDDSAWMANLWVGRMLEFFVELFAQLSGGAETGTAAEVAYRQTLQNHHSFLQRAAFTQAIKQLPDRRHILARLKGGAELCDAERDISEFVALGRPIAGFCLRLNEELDARLQAERRAYVRRGRRGDRASRGAAPGQGSPHSGARGHRRAAGRQPRQAPPPARTRLSIGAVVGGRAPREAYPE</sequence>
<dbReference type="PANTHER" id="PTHR48125">
    <property type="entry name" value="LP07818P1"/>
    <property type="match status" value="1"/>
</dbReference>
<feature type="region of interest" description="Disordered" evidence="1">
    <location>
        <begin position="200"/>
        <end position="273"/>
    </location>
</feature>
<name>A0ABN9TL34_9DINO</name>
<accession>A0ABN9TL34</accession>
<proteinExistence type="predicted"/>
<dbReference type="SUPFAM" id="SSF110004">
    <property type="entry name" value="Glycolipid transfer protein, GLTP"/>
    <property type="match status" value="1"/>
</dbReference>
<dbReference type="InterPro" id="IPR014830">
    <property type="entry name" value="Glycolipid_transfer_prot_dom"/>
</dbReference>
<evidence type="ECO:0000313" key="3">
    <source>
        <dbReference type="EMBL" id="CAK0846681.1"/>
    </source>
</evidence>
<feature type="compositionally biased region" description="Low complexity" evidence="1">
    <location>
        <begin position="10"/>
        <end position="45"/>
    </location>
</feature>
<evidence type="ECO:0000259" key="2">
    <source>
        <dbReference type="Pfam" id="PF08718"/>
    </source>
</evidence>
<dbReference type="EMBL" id="CAUYUJ010014838">
    <property type="protein sequence ID" value="CAK0846681.1"/>
    <property type="molecule type" value="Genomic_DNA"/>
</dbReference>
<gene>
    <name evidence="3" type="ORF">PCOR1329_LOCUS40128</name>
</gene>
<feature type="region of interest" description="Disordered" evidence="1">
    <location>
        <begin position="517"/>
        <end position="579"/>
    </location>
</feature>
<dbReference type="PANTHER" id="PTHR48125:SF10">
    <property type="entry name" value="OS12G0136300 PROTEIN"/>
    <property type="match status" value="1"/>
</dbReference>
<protein>
    <recommendedName>
        <fullName evidence="2">Glycolipid transfer protein domain-containing protein</fullName>
    </recommendedName>
</protein>
<feature type="domain" description="Glycolipid transfer protein" evidence="2">
    <location>
        <begin position="359"/>
        <end position="471"/>
    </location>
</feature>
<dbReference type="Proteomes" id="UP001189429">
    <property type="component" value="Unassembled WGS sequence"/>
</dbReference>
<comment type="caution">
    <text evidence="3">The sequence shown here is derived from an EMBL/GenBank/DDBJ whole genome shotgun (WGS) entry which is preliminary data.</text>
</comment>
<feature type="region of interest" description="Disordered" evidence="1">
    <location>
        <begin position="1"/>
        <end position="49"/>
    </location>
</feature>
<reference evidence="3" key="1">
    <citation type="submission" date="2023-10" db="EMBL/GenBank/DDBJ databases">
        <authorList>
            <person name="Chen Y."/>
            <person name="Shah S."/>
            <person name="Dougan E. K."/>
            <person name="Thang M."/>
            <person name="Chan C."/>
        </authorList>
    </citation>
    <scope>NUCLEOTIDE SEQUENCE [LARGE SCALE GENOMIC DNA]</scope>
</reference>
<keyword evidence="4" id="KW-1185">Reference proteome</keyword>
<dbReference type="Gene3D" id="1.10.3520.10">
    <property type="entry name" value="Glycolipid transfer protein"/>
    <property type="match status" value="1"/>
</dbReference>
<feature type="compositionally biased region" description="Low complexity" evidence="1">
    <location>
        <begin position="202"/>
        <end position="215"/>
    </location>
</feature>
<dbReference type="InterPro" id="IPR036497">
    <property type="entry name" value="GLTP_sf"/>
</dbReference>
<feature type="compositionally biased region" description="Basic and acidic residues" evidence="1">
    <location>
        <begin position="219"/>
        <end position="237"/>
    </location>
</feature>
<evidence type="ECO:0000256" key="1">
    <source>
        <dbReference type="SAM" id="MobiDB-lite"/>
    </source>
</evidence>
<feature type="region of interest" description="Disordered" evidence="1">
    <location>
        <begin position="289"/>
        <end position="310"/>
    </location>
</feature>
<organism evidence="3 4">
    <name type="scientific">Prorocentrum cordatum</name>
    <dbReference type="NCBI Taxonomy" id="2364126"/>
    <lineage>
        <taxon>Eukaryota</taxon>
        <taxon>Sar</taxon>
        <taxon>Alveolata</taxon>
        <taxon>Dinophyceae</taxon>
        <taxon>Prorocentrales</taxon>
        <taxon>Prorocentraceae</taxon>
        <taxon>Prorocentrum</taxon>
    </lineage>
</organism>
<evidence type="ECO:0000313" key="4">
    <source>
        <dbReference type="Proteomes" id="UP001189429"/>
    </source>
</evidence>
<dbReference type="Pfam" id="PF08718">
    <property type="entry name" value="GLTP"/>
    <property type="match status" value="1"/>
</dbReference>